<dbReference type="InterPro" id="IPR051785">
    <property type="entry name" value="MMCE/EMCE_epimerase"/>
</dbReference>
<evidence type="ECO:0000259" key="3">
    <source>
        <dbReference type="PROSITE" id="PS51819"/>
    </source>
</evidence>
<dbReference type="NCBIfam" id="TIGR03081">
    <property type="entry name" value="metmalonyl_epim"/>
    <property type="match status" value="1"/>
</dbReference>
<keyword evidence="5" id="KW-1185">Reference proteome</keyword>
<dbReference type="Gene3D" id="3.10.180.10">
    <property type="entry name" value="2,3-Dihydroxybiphenyl 1,2-Dioxygenase, domain 1"/>
    <property type="match status" value="1"/>
</dbReference>
<dbReference type="EMBL" id="CP002630">
    <property type="protein sequence ID" value="AEB11161.1"/>
    <property type="molecule type" value="Genomic_DNA"/>
</dbReference>
<dbReference type="PANTHER" id="PTHR43048:SF3">
    <property type="entry name" value="METHYLMALONYL-COA EPIMERASE, MITOCHONDRIAL"/>
    <property type="match status" value="1"/>
</dbReference>
<protein>
    <submittedName>
        <fullName evidence="4">Methylmalonyl-CoA epimerase</fullName>
    </submittedName>
</protein>
<dbReference type="GO" id="GO:0046872">
    <property type="term" value="F:metal ion binding"/>
    <property type="evidence" value="ECO:0007669"/>
    <property type="project" value="UniProtKB-KW"/>
</dbReference>
<comment type="similarity">
    <text evidence="1">Belongs to the methylmalonyl-CoA epimerase family.</text>
</comment>
<dbReference type="Proteomes" id="UP000007030">
    <property type="component" value="Chromosome"/>
</dbReference>
<evidence type="ECO:0000313" key="5">
    <source>
        <dbReference type="Proteomes" id="UP000007030"/>
    </source>
</evidence>
<dbReference type="GO" id="GO:0004493">
    <property type="term" value="F:methylmalonyl-CoA epimerase activity"/>
    <property type="evidence" value="ECO:0007669"/>
    <property type="project" value="TreeGrafter"/>
</dbReference>
<organism evidence="4 5">
    <name type="scientific">Marinithermus hydrothermalis (strain DSM 14884 / JCM 11576 / T1)</name>
    <dbReference type="NCBI Taxonomy" id="869210"/>
    <lineage>
        <taxon>Bacteria</taxon>
        <taxon>Thermotogati</taxon>
        <taxon>Deinococcota</taxon>
        <taxon>Deinococci</taxon>
        <taxon>Thermales</taxon>
        <taxon>Thermaceae</taxon>
        <taxon>Marinithermus</taxon>
    </lineage>
</organism>
<sequence length="129" mass="14041">MELHHVGIAVTDLEAAARPYLELGYVREAEGTVESQGVRVVMLRSGSSRVELLEALRPDSAVARFIEKRGPGVHHLAFHTPDIRAALARLEAQGAPLVDREPRPGFGGHLVAFVHPRWAGGVLVELVQE</sequence>
<gene>
    <name evidence="4" type="ordered locus">Marky_0409</name>
</gene>
<dbReference type="PROSITE" id="PS51819">
    <property type="entry name" value="VOC"/>
    <property type="match status" value="1"/>
</dbReference>
<evidence type="ECO:0000256" key="1">
    <source>
        <dbReference type="ARBA" id="ARBA00009308"/>
    </source>
</evidence>
<dbReference type="InterPro" id="IPR017515">
    <property type="entry name" value="MeMalonyl-CoA_epimerase"/>
</dbReference>
<dbReference type="AlphaFoldDB" id="F2NKX2"/>
<dbReference type="GO" id="GO:0046491">
    <property type="term" value="P:L-methylmalonyl-CoA metabolic process"/>
    <property type="evidence" value="ECO:0007669"/>
    <property type="project" value="TreeGrafter"/>
</dbReference>
<name>F2NKX2_MARHT</name>
<dbReference type="KEGG" id="mhd:Marky_0409"/>
<dbReference type="RefSeq" id="WP_013703216.1">
    <property type="nucleotide sequence ID" value="NC_015387.1"/>
</dbReference>
<reference evidence="4 5" key="1">
    <citation type="journal article" date="2012" name="Stand. Genomic Sci.">
        <title>Complete genome sequence of the aerobic, heterotroph Marinithermus hydrothermalis type strain (T1(T)) from a deep-sea hydrothermal vent chimney.</title>
        <authorList>
            <person name="Copeland A."/>
            <person name="Gu W."/>
            <person name="Yasawong M."/>
            <person name="Lapidus A."/>
            <person name="Lucas S."/>
            <person name="Deshpande S."/>
            <person name="Pagani I."/>
            <person name="Tapia R."/>
            <person name="Cheng J.F."/>
            <person name="Goodwin L.A."/>
            <person name="Pitluck S."/>
            <person name="Liolios K."/>
            <person name="Ivanova N."/>
            <person name="Mavromatis K."/>
            <person name="Mikhailova N."/>
            <person name="Pati A."/>
            <person name="Chen A."/>
            <person name="Palaniappan K."/>
            <person name="Land M."/>
            <person name="Pan C."/>
            <person name="Brambilla E.M."/>
            <person name="Rohde M."/>
            <person name="Tindall B.J."/>
            <person name="Sikorski J."/>
            <person name="Goker M."/>
            <person name="Detter J.C."/>
            <person name="Bristow J."/>
            <person name="Eisen J.A."/>
            <person name="Markowitz V."/>
            <person name="Hugenholtz P."/>
            <person name="Kyrpides N.C."/>
            <person name="Klenk H.P."/>
            <person name="Woyke T."/>
        </authorList>
    </citation>
    <scope>NUCLEOTIDE SEQUENCE [LARGE SCALE GENOMIC DNA]</scope>
    <source>
        <strain evidence="5">DSM 14884 / JCM 11576 / T1</strain>
    </source>
</reference>
<dbReference type="PANTHER" id="PTHR43048">
    <property type="entry name" value="METHYLMALONYL-COA EPIMERASE"/>
    <property type="match status" value="1"/>
</dbReference>
<evidence type="ECO:0000256" key="2">
    <source>
        <dbReference type="ARBA" id="ARBA00022723"/>
    </source>
</evidence>
<dbReference type="OrthoDB" id="9788468at2"/>
<keyword evidence="2" id="KW-0479">Metal-binding</keyword>
<dbReference type="eggNOG" id="COG0346">
    <property type="taxonomic scope" value="Bacteria"/>
</dbReference>
<feature type="domain" description="VOC" evidence="3">
    <location>
        <begin position="2"/>
        <end position="129"/>
    </location>
</feature>
<dbReference type="CDD" id="cd07249">
    <property type="entry name" value="MMCE"/>
    <property type="match status" value="1"/>
</dbReference>
<evidence type="ECO:0000313" key="4">
    <source>
        <dbReference type="EMBL" id="AEB11161.1"/>
    </source>
</evidence>
<dbReference type="InterPro" id="IPR037523">
    <property type="entry name" value="VOC_core"/>
</dbReference>
<dbReference type="SUPFAM" id="SSF54593">
    <property type="entry name" value="Glyoxalase/Bleomycin resistance protein/Dihydroxybiphenyl dioxygenase"/>
    <property type="match status" value="1"/>
</dbReference>
<dbReference type="InterPro" id="IPR029068">
    <property type="entry name" value="Glyas_Bleomycin-R_OHBP_Dase"/>
</dbReference>
<dbReference type="STRING" id="869210.Marky_0409"/>
<proteinExistence type="inferred from homology"/>
<accession>F2NKX2</accession>
<dbReference type="HOGENOM" id="CLU_046006_5_2_0"/>
<dbReference type="Pfam" id="PF13669">
    <property type="entry name" value="Glyoxalase_4"/>
    <property type="match status" value="1"/>
</dbReference>